<dbReference type="InterPro" id="IPR010400">
    <property type="entry name" value="PITH_dom"/>
</dbReference>
<dbReference type="GeneID" id="37026382"/>
<evidence type="ECO:0000256" key="1">
    <source>
        <dbReference type="ARBA" id="ARBA00025788"/>
    </source>
</evidence>
<dbReference type="InterPro" id="IPR045099">
    <property type="entry name" value="PITH1-like"/>
</dbReference>
<name>A0A316UK35_9BASI</name>
<dbReference type="AlphaFoldDB" id="A0A316UK35"/>
<dbReference type="EMBL" id="KZ819675">
    <property type="protein sequence ID" value="PWN25636.1"/>
    <property type="molecule type" value="Genomic_DNA"/>
</dbReference>
<sequence>MRLDEAQSLSSDADDQLVLRIPFSGACKLKSLLLKTGPGGETPTSIALFVNADPPLDFGDDLDARAEMKVGSKGAPSQVLEQVAETRDVVEYPLRVARFSSVRDLTLFVRGSVGGDKIAPPRLPSLPCSDVGLRGESTNYTREAPSNLIYEATPQLKDHKKVPGTESGANQLGQ</sequence>
<evidence type="ECO:0000313" key="4">
    <source>
        <dbReference type="EMBL" id="PWN25636.1"/>
    </source>
</evidence>
<dbReference type="GO" id="GO:0005737">
    <property type="term" value="C:cytoplasm"/>
    <property type="evidence" value="ECO:0007669"/>
    <property type="project" value="UniProtKB-ARBA"/>
</dbReference>
<dbReference type="OrthoDB" id="2635at2759"/>
<proteinExistence type="inferred from homology"/>
<organism evidence="4 5">
    <name type="scientific">Jaminaea rosea</name>
    <dbReference type="NCBI Taxonomy" id="1569628"/>
    <lineage>
        <taxon>Eukaryota</taxon>
        <taxon>Fungi</taxon>
        <taxon>Dikarya</taxon>
        <taxon>Basidiomycota</taxon>
        <taxon>Ustilaginomycotina</taxon>
        <taxon>Exobasidiomycetes</taxon>
        <taxon>Microstromatales</taxon>
        <taxon>Microstromatales incertae sedis</taxon>
        <taxon>Jaminaea</taxon>
    </lineage>
</organism>
<gene>
    <name evidence="4" type="ORF">BDZ90DRAFT_223095</name>
</gene>
<dbReference type="RefSeq" id="XP_025360248.1">
    <property type="nucleotide sequence ID" value="XM_025504559.1"/>
</dbReference>
<keyword evidence="5" id="KW-1185">Reference proteome</keyword>
<dbReference type="PROSITE" id="PS51532">
    <property type="entry name" value="PITH"/>
    <property type="match status" value="1"/>
</dbReference>
<comment type="similarity">
    <text evidence="1">Belongs to the PITHD1 family.</text>
</comment>
<dbReference type="Pfam" id="PF06201">
    <property type="entry name" value="PITH"/>
    <property type="match status" value="1"/>
</dbReference>
<dbReference type="PANTHER" id="PTHR12175">
    <property type="entry name" value="AD039 HT014 THIOREDOXIN FAMILY TRP26"/>
    <property type="match status" value="1"/>
</dbReference>
<accession>A0A316UK35</accession>
<evidence type="ECO:0000256" key="2">
    <source>
        <dbReference type="SAM" id="MobiDB-lite"/>
    </source>
</evidence>
<dbReference type="GO" id="GO:0005634">
    <property type="term" value="C:nucleus"/>
    <property type="evidence" value="ECO:0007669"/>
    <property type="project" value="TreeGrafter"/>
</dbReference>
<evidence type="ECO:0000259" key="3">
    <source>
        <dbReference type="PROSITE" id="PS51532"/>
    </source>
</evidence>
<dbReference type="STRING" id="1569628.A0A316UK35"/>
<feature type="region of interest" description="Disordered" evidence="2">
    <location>
        <begin position="137"/>
        <end position="174"/>
    </location>
</feature>
<protein>
    <submittedName>
        <fullName evidence="4">DUF1000-domain-containing protein</fullName>
    </submittedName>
</protein>
<dbReference type="PANTHER" id="PTHR12175:SF1">
    <property type="entry name" value="PITH DOMAIN-CONTAINING PROTEIN 1"/>
    <property type="match status" value="1"/>
</dbReference>
<evidence type="ECO:0000313" key="5">
    <source>
        <dbReference type="Proteomes" id="UP000245884"/>
    </source>
</evidence>
<dbReference type="Proteomes" id="UP000245884">
    <property type="component" value="Unassembled WGS sequence"/>
</dbReference>
<dbReference type="InterPro" id="IPR037047">
    <property type="entry name" value="PITH_dom_sf"/>
</dbReference>
<dbReference type="Gene3D" id="2.60.120.470">
    <property type="entry name" value="PITH domain"/>
    <property type="match status" value="1"/>
</dbReference>
<feature type="domain" description="PITH" evidence="3">
    <location>
        <begin position="1"/>
        <end position="153"/>
    </location>
</feature>
<reference evidence="4 5" key="1">
    <citation type="journal article" date="2018" name="Mol. Biol. Evol.">
        <title>Broad Genomic Sampling Reveals a Smut Pathogenic Ancestry of the Fungal Clade Ustilaginomycotina.</title>
        <authorList>
            <person name="Kijpornyongpan T."/>
            <person name="Mondo S.J."/>
            <person name="Barry K."/>
            <person name="Sandor L."/>
            <person name="Lee J."/>
            <person name="Lipzen A."/>
            <person name="Pangilinan J."/>
            <person name="LaButti K."/>
            <person name="Hainaut M."/>
            <person name="Henrissat B."/>
            <person name="Grigoriev I.V."/>
            <person name="Spatafora J.W."/>
            <person name="Aime M.C."/>
        </authorList>
    </citation>
    <scope>NUCLEOTIDE SEQUENCE [LARGE SCALE GENOMIC DNA]</scope>
    <source>
        <strain evidence="4 5">MCA 5214</strain>
    </source>
</reference>
<dbReference type="SUPFAM" id="SSF49785">
    <property type="entry name" value="Galactose-binding domain-like"/>
    <property type="match status" value="1"/>
</dbReference>
<dbReference type="InterPro" id="IPR008979">
    <property type="entry name" value="Galactose-bd-like_sf"/>
</dbReference>